<reference evidence="2" key="1">
    <citation type="submission" date="2016-11" db="UniProtKB">
        <authorList>
            <consortium name="WormBaseParasite"/>
        </authorList>
    </citation>
    <scope>IDENTIFICATION</scope>
</reference>
<name>A0A1I7ZAN5_9BILA</name>
<proteinExistence type="predicted"/>
<dbReference type="Proteomes" id="UP000095287">
    <property type="component" value="Unplaced"/>
</dbReference>
<sequence length="106" mass="11706">MGVNRHDFIFVSPIKKAMILGLLDDIKVSQEVGPFSRIALKPDGAEAHRVSNLATYNDNQEARDALKQRTPFLGDRNVNLGAGLIEVQKMLDETFGTLSCCSRAEM</sequence>
<evidence type="ECO:0000313" key="2">
    <source>
        <dbReference type="WBParaSite" id="L893_g24499.t1"/>
    </source>
</evidence>
<dbReference type="AlphaFoldDB" id="A0A1I7ZAN5"/>
<protein>
    <submittedName>
        <fullName evidence="2">Glyoxalase</fullName>
    </submittedName>
</protein>
<keyword evidence="1" id="KW-1185">Reference proteome</keyword>
<dbReference type="WBParaSite" id="L893_g24499.t1">
    <property type="protein sequence ID" value="L893_g24499.t1"/>
    <property type="gene ID" value="L893_g24499"/>
</dbReference>
<evidence type="ECO:0000313" key="1">
    <source>
        <dbReference type="Proteomes" id="UP000095287"/>
    </source>
</evidence>
<organism evidence="1 2">
    <name type="scientific">Steinernema glaseri</name>
    <dbReference type="NCBI Taxonomy" id="37863"/>
    <lineage>
        <taxon>Eukaryota</taxon>
        <taxon>Metazoa</taxon>
        <taxon>Ecdysozoa</taxon>
        <taxon>Nematoda</taxon>
        <taxon>Chromadorea</taxon>
        <taxon>Rhabditida</taxon>
        <taxon>Tylenchina</taxon>
        <taxon>Panagrolaimomorpha</taxon>
        <taxon>Strongyloidoidea</taxon>
        <taxon>Steinernematidae</taxon>
        <taxon>Steinernema</taxon>
    </lineage>
</organism>
<accession>A0A1I7ZAN5</accession>